<organism evidence="1 2">
    <name type="scientific">Campylobacter concisus</name>
    <dbReference type="NCBI Taxonomy" id="199"/>
    <lineage>
        <taxon>Bacteria</taxon>
        <taxon>Pseudomonadati</taxon>
        <taxon>Campylobacterota</taxon>
        <taxon>Epsilonproteobacteria</taxon>
        <taxon>Campylobacterales</taxon>
        <taxon>Campylobacteraceae</taxon>
        <taxon>Campylobacter</taxon>
    </lineage>
</organism>
<proteinExistence type="predicted"/>
<dbReference type="AlphaFoldDB" id="A0A1Y5NEQ5"/>
<comment type="caution">
    <text evidence="1">The sequence shown here is derived from an EMBL/GenBank/DDBJ whole genome shotgun (WGS) entry which is preliminary data.</text>
</comment>
<sequence length="69" mass="7331">MDNLNQAKRDKFLNNLDIAKNLLTVTGDIATSVSALKNISSAKGLIFMQSTAGGVIVDTAKSIKLSHNN</sequence>
<name>A0A1Y5NEQ5_9BACT</name>
<gene>
    <name evidence="1" type="ORF">B9N60_08840</name>
</gene>
<evidence type="ECO:0000313" key="1">
    <source>
        <dbReference type="EMBL" id="OUT16455.1"/>
    </source>
</evidence>
<protein>
    <submittedName>
        <fullName evidence="1">Uncharacterized protein</fullName>
    </submittedName>
</protein>
<accession>A0A1Y5NEQ5</accession>
<dbReference type="Proteomes" id="UP000195893">
    <property type="component" value="Unassembled WGS sequence"/>
</dbReference>
<dbReference type="EMBL" id="NDYQ01000015">
    <property type="protein sequence ID" value="OUT16455.1"/>
    <property type="molecule type" value="Genomic_DNA"/>
</dbReference>
<dbReference type="RefSeq" id="WP_087582092.1">
    <property type="nucleotide sequence ID" value="NZ_NDYQ01000015.1"/>
</dbReference>
<evidence type="ECO:0000313" key="2">
    <source>
        <dbReference type="Proteomes" id="UP000195893"/>
    </source>
</evidence>
<reference evidence="1 2" key="1">
    <citation type="submission" date="2017-04" db="EMBL/GenBank/DDBJ databases">
        <title>Complete genome of Campylobacter concisus ATCC 33237T and draft genomes for an additional eight well characterized C. concisus strains.</title>
        <authorList>
            <person name="Cornelius A.J."/>
            <person name="Miller W.G."/>
            <person name="Lastovica A.J."/>
            <person name="On S.L."/>
            <person name="French N.P."/>
            <person name="Vandenberg O."/>
            <person name="Biggs P.J."/>
        </authorList>
    </citation>
    <scope>NUCLEOTIDE SEQUENCE [LARGE SCALE GENOMIC DNA]</scope>
    <source>
        <strain evidence="1 2">Lasto127.99</strain>
    </source>
</reference>